<dbReference type="SUPFAM" id="SSF56024">
    <property type="entry name" value="Phospholipase D/nuclease"/>
    <property type="match status" value="2"/>
</dbReference>
<dbReference type="CDD" id="cd09140">
    <property type="entry name" value="PLDc_vPLD1_2_like_bac_1"/>
    <property type="match status" value="1"/>
</dbReference>
<dbReference type="Gene3D" id="3.30.870.10">
    <property type="entry name" value="Endonuclease Chain A"/>
    <property type="match status" value="2"/>
</dbReference>
<dbReference type="InterPro" id="IPR001736">
    <property type="entry name" value="PLipase_D/transphosphatidylase"/>
</dbReference>
<name>Q1GSX3_SPHAL</name>
<evidence type="ECO:0000256" key="1">
    <source>
        <dbReference type="ARBA" id="ARBA00000798"/>
    </source>
</evidence>
<keyword evidence="5" id="KW-0964">Secreted</keyword>
<dbReference type="AlphaFoldDB" id="Q1GSX3"/>
<evidence type="ECO:0000256" key="9">
    <source>
        <dbReference type="ARBA" id="ARBA00029594"/>
    </source>
</evidence>
<dbReference type="PANTHER" id="PTHR18896:SF76">
    <property type="entry name" value="PHOSPHOLIPASE"/>
    <property type="match status" value="1"/>
</dbReference>
<dbReference type="InterPro" id="IPR015679">
    <property type="entry name" value="PLipase_D_fam"/>
</dbReference>
<proteinExistence type="predicted"/>
<sequence length="512" mass="56863">MSAQPSPPPGVSAAMGSDLEPIVVEGRNCWRIERAEKARMIVDAADYFKLLKELMAGAKERILLIGWDFDPRIALEPDADGKGESLGHYLLALARAKPDRDIDILRWNFGGLKHLLVPRIVAMILRWKATRSISFRLDGAHPAGCSHHQKVAVFDDHLAVCGGIDVAASRWDTRGHRDGDTRRTNPDGKTYMPWHDSTMILAGDVGRALAELGNERWQRATKKALRDVEGDGETWPDTLDPDFTNVDVAISRSRAEYDGYPEVREIEQLYLDMIAAAKRFIYFENQYFTSGKIAAAIAARLDEDDAPEFVMVMPKTADGWLEQMAMDAARVKLVRSIAKAKHGDRLRIYVPHTAGGDPIYVHAKTAIVDDRLLRVGSSNMNNRSMGLDSECDVTIDAALPANHGAEPVIRKLRESLMAEHLGVDPAEVARAFDASGSLIAAIEALRGPGRSLELLDLVAPGPMDDFIADNELLDPTSPDAMFESFAGRGLKKSWRRGKSWMKRHRPFRRRGR</sequence>
<evidence type="ECO:0000256" key="5">
    <source>
        <dbReference type="ARBA" id="ARBA00022525"/>
    </source>
</evidence>
<evidence type="ECO:0000256" key="4">
    <source>
        <dbReference type="ARBA" id="ARBA00018392"/>
    </source>
</evidence>
<evidence type="ECO:0000256" key="2">
    <source>
        <dbReference type="ARBA" id="ARBA00003145"/>
    </source>
</evidence>
<dbReference type="STRING" id="317655.Sala_1536"/>
<evidence type="ECO:0000313" key="11">
    <source>
        <dbReference type="EMBL" id="ABF53249.1"/>
    </source>
</evidence>
<dbReference type="InterPro" id="IPR025202">
    <property type="entry name" value="PLD-like_dom"/>
</dbReference>
<dbReference type="HOGENOM" id="CLU_011094_2_0_5"/>
<dbReference type="GO" id="GO:0009395">
    <property type="term" value="P:phospholipid catabolic process"/>
    <property type="evidence" value="ECO:0007669"/>
    <property type="project" value="TreeGrafter"/>
</dbReference>
<dbReference type="PROSITE" id="PS50035">
    <property type="entry name" value="PLD"/>
    <property type="match status" value="2"/>
</dbReference>
<feature type="domain" description="PLD phosphodiesterase" evidence="10">
    <location>
        <begin position="357"/>
        <end position="384"/>
    </location>
</feature>
<dbReference type="GO" id="GO:0005576">
    <property type="term" value="C:extracellular region"/>
    <property type="evidence" value="ECO:0007669"/>
    <property type="project" value="UniProtKB-SubCell"/>
</dbReference>
<dbReference type="Pfam" id="PF13091">
    <property type="entry name" value="PLDc_2"/>
    <property type="match status" value="1"/>
</dbReference>
<keyword evidence="7" id="KW-0378">Hydrolase</keyword>
<dbReference type="KEGG" id="sal:Sala_1536"/>
<evidence type="ECO:0000256" key="7">
    <source>
        <dbReference type="ARBA" id="ARBA00022801"/>
    </source>
</evidence>
<dbReference type="eggNOG" id="COG1502">
    <property type="taxonomic scope" value="Bacteria"/>
</dbReference>
<comment type="subcellular location">
    <subcellularLocation>
        <location evidence="3">Secreted</location>
    </subcellularLocation>
</comment>
<evidence type="ECO:0000259" key="10">
    <source>
        <dbReference type="PROSITE" id="PS50035"/>
    </source>
</evidence>
<dbReference type="SMART" id="SM00155">
    <property type="entry name" value="PLDc"/>
    <property type="match status" value="2"/>
</dbReference>
<feature type="domain" description="PLD phosphodiesterase" evidence="10">
    <location>
        <begin position="147"/>
        <end position="170"/>
    </location>
</feature>
<keyword evidence="6" id="KW-0677">Repeat</keyword>
<evidence type="ECO:0000313" key="12">
    <source>
        <dbReference type="Proteomes" id="UP000006578"/>
    </source>
</evidence>
<evidence type="ECO:0000256" key="3">
    <source>
        <dbReference type="ARBA" id="ARBA00004613"/>
    </source>
</evidence>
<dbReference type="CDD" id="cd09143">
    <property type="entry name" value="PLDc_vPLD1_2_like_bac_2"/>
    <property type="match status" value="1"/>
</dbReference>
<reference evidence="11 12" key="1">
    <citation type="journal article" date="2009" name="Proc. Natl. Acad. Sci. U.S.A.">
        <title>The genomic basis of trophic strategy in marine bacteria.</title>
        <authorList>
            <person name="Lauro F.M."/>
            <person name="McDougald D."/>
            <person name="Thomas T."/>
            <person name="Williams T.J."/>
            <person name="Egan S."/>
            <person name="Rice S."/>
            <person name="DeMaere M.Z."/>
            <person name="Ting L."/>
            <person name="Ertan H."/>
            <person name="Johnson J."/>
            <person name="Ferriera S."/>
            <person name="Lapidus A."/>
            <person name="Anderson I."/>
            <person name="Kyrpides N."/>
            <person name="Munk A.C."/>
            <person name="Detter C."/>
            <person name="Han C.S."/>
            <person name="Brown M.V."/>
            <person name="Robb F.T."/>
            <person name="Kjelleberg S."/>
            <person name="Cavicchioli R."/>
        </authorList>
    </citation>
    <scope>NUCLEOTIDE SEQUENCE [LARGE SCALE GENOMIC DNA]</scope>
    <source>
        <strain evidence="12">DSM 13593 / LMG 18877 / RB2256</strain>
    </source>
</reference>
<dbReference type="PANTHER" id="PTHR18896">
    <property type="entry name" value="PHOSPHOLIPASE D"/>
    <property type="match status" value="1"/>
</dbReference>
<gene>
    <name evidence="11" type="ordered locus">Sala_1536</name>
</gene>
<comment type="catalytic activity">
    <reaction evidence="1">
        <text>a 1,2-diacyl-sn-glycero-3-phosphocholine + H2O = a 1,2-diacyl-sn-glycero-3-phosphate + choline + H(+)</text>
        <dbReference type="Rhea" id="RHEA:14445"/>
        <dbReference type="ChEBI" id="CHEBI:15354"/>
        <dbReference type="ChEBI" id="CHEBI:15377"/>
        <dbReference type="ChEBI" id="CHEBI:15378"/>
        <dbReference type="ChEBI" id="CHEBI:57643"/>
        <dbReference type="ChEBI" id="CHEBI:58608"/>
        <dbReference type="EC" id="3.1.4.4"/>
    </reaction>
</comment>
<evidence type="ECO:0000256" key="6">
    <source>
        <dbReference type="ARBA" id="ARBA00022737"/>
    </source>
</evidence>
<keyword evidence="8" id="KW-0443">Lipid metabolism</keyword>
<dbReference type="EMBL" id="CP000356">
    <property type="protein sequence ID" value="ABF53249.1"/>
    <property type="molecule type" value="Genomic_DNA"/>
</dbReference>
<protein>
    <recommendedName>
        <fullName evidence="4">Phospholipase D</fullName>
    </recommendedName>
    <alternativeName>
        <fullName evidence="9">Choline phosphatase</fullName>
    </alternativeName>
</protein>
<evidence type="ECO:0000256" key="8">
    <source>
        <dbReference type="ARBA" id="ARBA00023098"/>
    </source>
</evidence>
<comment type="function">
    <text evidence="2">Could be a virulence factor.</text>
</comment>
<accession>Q1GSX3</accession>
<organism evidence="11 12">
    <name type="scientific">Sphingopyxis alaskensis (strain DSM 13593 / LMG 18877 / RB2256)</name>
    <name type="common">Sphingomonas alaskensis</name>
    <dbReference type="NCBI Taxonomy" id="317655"/>
    <lineage>
        <taxon>Bacteria</taxon>
        <taxon>Pseudomonadati</taxon>
        <taxon>Pseudomonadota</taxon>
        <taxon>Alphaproteobacteria</taxon>
        <taxon>Sphingomonadales</taxon>
        <taxon>Sphingomonadaceae</taxon>
        <taxon>Sphingopyxis</taxon>
    </lineage>
</organism>
<keyword evidence="12" id="KW-1185">Reference proteome</keyword>
<dbReference type="Proteomes" id="UP000006578">
    <property type="component" value="Chromosome"/>
</dbReference>
<dbReference type="GO" id="GO:0004630">
    <property type="term" value="F:phospholipase D activity"/>
    <property type="evidence" value="ECO:0007669"/>
    <property type="project" value="UniProtKB-EC"/>
</dbReference>